<dbReference type="GO" id="GO:1990904">
    <property type="term" value="C:ribonucleoprotein complex"/>
    <property type="evidence" value="ECO:0007669"/>
    <property type="project" value="UniProtKB-KW"/>
</dbReference>
<dbReference type="AlphaFoldDB" id="A0A8A6W2F0"/>
<reference evidence="5" key="1">
    <citation type="submission" date="2021-01" db="EMBL/GenBank/DDBJ databases">
        <authorList>
            <person name="Huang H."/>
            <person name="Chen N."/>
        </authorList>
    </citation>
    <scope>NUCLEOTIDE SEQUENCE</scope>
</reference>
<geneLocation type="mitochondrion" evidence="5"/>
<accession>A0A8A6W2F0</accession>
<protein>
    <submittedName>
        <fullName evidence="5">Ribosomal protein S3</fullName>
    </submittedName>
</protein>
<dbReference type="GO" id="GO:0006412">
    <property type="term" value="P:translation"/>
    <property type="evidence" value="ECO:0007669"/>
    <property type="project" value="InterPro"/>
</dbReference>
<dbReference type="RefSeq" id="YP_010248477.1">
    <property type="nucleotide sequence ID" value="NC_060315.1"/>
</dbReference>
<dbReference type="Gene3D" id="3.30.1140.32">
    <property type="entry name" value="Ribosomal protein S3, C-terminal domain"/>
    <property type="match status" value="1"/>
</dbReference>
<dbReference type="EMBL" id="MW435847">
    <property type="protein sequence ID" value="QTK21672.1"/>
    <property type="molecule type" value="Genomic_DNA"/>
</dbReference>
<evidence type="ECO:0000313" key="5">
    <source>
        <dbReference type="EMBL" id="QTK21672.1"/>
    </source>
</evidence>
<evidence type="ECO:0000256" key="3">
    <source>
        <dbReference type="ARBA" id="ARBA00023274"/>
    </source>
</evidence>
<evidence type="ECO:0000256" key="1">
    <source>
        <dbReference type="ARBA" id="ARBA00010761"/>
    </source>
</evidence>
<proteinExistence type="inferred from homology"/>
<keyword evidence="2 5" id="KW-0689">Ribosomal protein</keyword>
<sequence>MGQKNNSNFLRLNLKNEWNSSYHEKNIEDSSLYLFLNVSLKNYLIRFFNIYGIILFYSKTSISNHCLKVLISFFITKKTIKKILLLNKKLYLKTTIKSKLSTINSKKFIKKKKNKKKNYTRRLFLIKKKKLNYFFKKLIIKKELLLNHFSQQILNTFKIYFCNKMNFILIFQKFNKGYSLRLNNKELKNFKVILIKLRNFLKFNFFKDILNILIIIVKKKKTIKLLTEYISFQISVLKQHNFFLRFLKIALTFFLKSNLSGILGLKILLKGRVNGFSRSSIKGFSLGKLPISSFSSNISYYNSTSYTSNGTIGVKFWIFEKV</sequence>
<gene>
    <name evidence="5" type="primary">rps3</name>
</gene>
<comment type="similarity">
    <text evidence="1">Belongs to the universal ribosomal protein uS3 family.</text>
</comment>
<dbReference type="GO" id="GO:0005840">
    <property type="term" value="C:ribosome"/>
    <property type="evidence" value="ECO:0007669"/>
    <property type="project" value="UniProtKB-KW"/>
</dbReference>
<keyword evidence="5" id="KW-0496">Mitochondrion</keyword>
<dbReference type="GO" id="GO:0003735">
    <property type="term" value="F:structural constituent of ribosome"/>
    <property type="evidence" value="ECO:0007669"/>
    <property type="project" value="InterPro"/>
</dbReference>
<keyword evidence="3" id="KW-0687">Ribonucleoprotein</keyword>
<dbReference type="SUPFAM" id="SSF54821">
    <property type="entry name" value="Ribosomal protein S3 C-terminal domain"/>
    <property type="match status" value="1"/>
</dbReference>
<dbReference type="GeneID" id="70637877"/>
<organism evidence="5">
    <name type="scientific">Coscinodiscus granii</name>
    <dbReference type="NCBI Taxonomy" id="265552"/>
    <lineage>
        <taxon>Eukaryota</taxon>
        <taxon>Sar</taxon>
        <taxon>Stramenopiles</taxon>
        <taxon>Ochrophyta</taxon>
        <taxon>Bacillariophyta</taxon>
        <taxon>Coscinodiscophyceae</taxon>
        <taxon>Coscinodiscophycidae</taxon>
        <taxon>Coscinodiscales</taxon>
        <taxon>Coscinodiscaceae</taxon>
        <taxon>Coscinodiscus</taxon>
    </lineage>
</organism>
<evidence type="ECO:0000259" key="4">
    <source>
        <dbReference type="Pfam" id="PF00189"/>
    </source>
</evidence>
<name>A0A8A6W2F0_9STRA</name>
<feature type="domain" description="Small ribosomal subunit protein uS3 C-terminal" evidence="4">
    <location>
        <begin position="245"/>
        <end position="318"/>
    </location>
</feature>
<dbReference type="InterPro" id="IPR036419">
    <property type="entry name" value="Ribosomal_S3_C_sf"/>
</dbReference>
<dbReference type="InterPro" id="IPR001351">
    <property type="entry name" value="Ribosomal_uS3_C"/>
</dbReference>
<evidence type="ECO:0000256" key="2">
    <source>
        <dbReference type="ARBA" id="ARBA00022980"/>
    </source>
</evidence>
<dbReference type="Pfam" id="PF00189">
    <property type="entry name" value="Ribosomal_S3_C"/>
    <property type="match status" value="1"/>
</dbReference>